<evidence type="ECO:0000256" key="1">
    <source>
        <dbReference type="ARBA" id="ARBA00022741"/>
    </source>
</evidence>
<dbReference type="Proteomes" id="UP000017469">
    <property type="component" value="Chromosome"/>
</dbReference>
<dbReference type="PANTHER" id="PTHR43681:SF1">
    <property type="entry name" value="SARCALUMENIN"/>
    <property type="match status" value="1"/>
</dbReference>
<evidence type="ECO:0000313" key="4">
    <source>
        <dbReference type="EMBL" id="AGY82878.1"/>
    </source>
</evidence>
<dbReference type="InterPro" id="IPR051943">
    <property type="entry name" value="TRAFAC_Dynamin-like_GTPase"/>
</dbReference>
<dbReference type="PANTHER" id="PTHR43681">
    <property type="entry name" value="TRANSMEMBRANE GTPASE FZO"/>
    <property type="match status" value="1"/>
</dbReference>
<dbReference type="STRING" id="1266845.Q783_09965"/>
<name>U5SFI9_9LACT</name>
<dbReference type="Pfam" id="PF00350">
    <property type="entry name" value="Dynamin_N"/>
    <property type="match status" value="1"/>
</dbReference>
<dbReference type="InterPro" id="IPR027417">
    <property type="entry name" value="P-loop_NTPase"/>
</dbReference>
<dbReference type="KEGG" id="caw:Q783_09965"/>
<dbReference type="GO" id="GO:0005525">
    <property type="term" value="F:GTP binding"/>
    <property type="evidence" value="ECO:0007669"/>
    <property type="project" value="UniProtKB-KW"/>
</dbReference>
<sequence length="666" mass="75345">MDEKIMGNILKILQERPIELNHEYSFISKEEKEGLLKNNYDMEYLNETWKNPLKVVLMGEVKAGKSTLLNAIVGEELSPVGVTETTAVIMEITHGNEKQGMILKKEGTSEKMDTDMIYQVLEQNQDDPNFFAAIEMIKLQYPLETLKKITIVDTPGIETITSANQETTKDFIQKADVVLWVLSVHHLGQVGIDDEIMEVAEHGKPIIMLVNRIDQANEDVEGIMEFIDETYGFHVESAFPVSGFKAVEGQKNGDKALYDESGLAEVLTYLEKNIDVASEEVKEESVSASIFHIIQKEILICKVIIEEISFVKESLNRRKEESEYFQHKINSAIKKNSERWLENEFLQEEKIEILAAISANNKAILKDNTGEIKKMMTEYYSEKHVTASLQEIWLKLRDYSEKERVNALKVIGETFKQEEEQYLEKFSFRLIKELGEFSLSQTEDTLSGIVEGAKKGVFVGGAYGLAAATYSAVLGPYATAVTIGTALGSVLPPVLIAGAVTGAAIKFVNKDKKTKELQESTYKLFEKIKGNVRDVLNEMVNQLTTSNEEYFEELYQQLEKFILQGATSEELTGLKKEMDTYINKLEKSLSIAEINLIKTQKTTAEIIKGNFSDEKKANQIPPIRQEADSHHELIKEKIPVEDIKYVEEINDKEVKTIENTINDLLT</sequence>
<gene>
    <name evidence="4" type="ORF">Q783_09965</name>
</gene>
<evidence type="ECO:0000256" key="2">
    <source>
        <dbReference type="ARBA" id="ARBA00023134"/>
    </source>
</evidence>
<protein>
    <recommendedName>
        <fullName evidence="3">Dynamin N-terminal domain-containing protein</fullName>
    </recommendedName>
</protein>
<evidence type="ECO:0000259" key="3">
    <source>
        <dbReference type="Pfam" id="PF00350"/>
    </source>
</evidence>
<evidence type="ECO:0000313" key="5">
    <source>
        <dbReference type="Proteomes" id="UP000017469"/>
    </source>
</evidence>
<dbReference type="SUPFAM" id="SSF52540">
    <property type="entry name" value="P-loop containing nucleoside triphosphate hydrolases"/>
    <property type="match status" value="1"/>
</dbReference>
<dbReference type="PATRIC" id="fig|1266845.5.peg.1887"/>
<dbReference type="NCBIfam" id="TIGR00231">
    <property type="entry name" value="small_GTP"/>
    <property type="match status" value="1"/>
</dbReference>
<dbReference type="eggNOG" id="COG0699">
    <property type="taxonomic scope" value="Bacteria"/>
</dbReference>
<proteinExistence type="predicted"/>
<keyword evidence="2" id="KW-0342">GTP-binding</keyword>
<accession>U5SFI9</accession>
<dbReference type="AlphaFoldDB" id="U5SFI9"/>
<dbReference type="InterPro" id="IPR045063">
    <property type="entry name" value="Dynamin_N"/>
</dbReference>
<organism evidence="4 5">
    <name type="scientific">Carnobacterium inhibens subsp. gilichinskyi</name>
    <dbReference type="NCBI Taxonomy" id="1266845"/>
    <lineage>
        <taxon>Bacteria</taxon>
        <taxon>Bacillati</taxon>
        <taxon>Bacillota</taxon>
        <taxon>Bacilli</taxon>
        <taxon>Lactobacillales</taxon>
        <taxon>Carnobacteriaceae</taxon>
        <taxon>Carnobacterium</taxon>
    </lineage>
</organism>
<dbReference type="InterPro" id="IPR005225">
    <property type="entry name" value="Small_GTP-bd"/>
</dbReference>
<reference evidence="4 5" key="1">
    <citation type="journal article" date="2013" name="Genome Announc.">
        <title>Complete Genome Sequence of Carnobacterium gilichinskyi Strain WN1359T (DSM 27470T).</title>
        <authorList>
            <person name="Leonard M.T."/>
            <person name="Panayotova N."/>
            <person name="Farmerie W.G."/>
            <person name="Triplett E.W."/>
            <person name="Nicholson W.L."/>
        </authorList>
    </citation>
    <scope>NUCLEOTIDE SEQUENCE [LARGE SCALE GENOMIC DNA]</scope>
    <source>
        <strain evidence="4 5">WN1359</strain>
    </source>
</reference>
<dbReference type="RefSeq" id="WP_023179278.1">
    <property type="nucleotide sequence ID" value="NC_022606.1"/>
</dbReference>
<dbReference type="Gene3D" id="3.40.50.300">
    <property type="entry name" value="P-loop containing nucleotide triphosphate hydrolases"/>
    <property type="match status" value="1"/>
</dbReference>
<feature type="domain" description="Dynamin N-terminal" evidence="3">
    <location>
        <begin position="55"/>
        <end position="211"/>
    </location>
</feature>
<dbReference type="EMBL" id="CP006812">
    <property type="protein sequence ID" value="AGY82878.1"/>
    <property type="molecule type" value="Genomic_DNA"/>
</dbReference>
<keyword evidence="1" id="KW-0547">Nucleotide-binding</keyword>
<dbReference type="HOGENOM" id="CLU_412015_0_0_9"/>